<evidence type="ECO:0000313" key="1">
    <source>
        <dbReference type="EMBL" id="JAD76553.1"/>
    </source>
</evidence>
<protein>
    <submittedName>
        <fullName evidence="1">Uncharacterized protein</fullName>
    </submittedName>
</protein>
<reference evidence="1" key="2">
    <citation type="journal article" date="2015" name="Data Brief">
        <title>Shoot transcriptome of the giant reed, Arundo donax.</title>
        <authorList>
            <person name="Barrero R.A."/>
            <person name="Guerrero F.D."/>
            <person name="Moolhuijzen P."/>
            <person name="Goolsby J.A."/>
            <person name="Tidwell J."/>
            <person name="Bellgard S.E."/>
            <person name="Bellgard M.I."/>
        </authorList>
    </citation>
    <scope>NUCLEOTIDE SEQUENCE</scope>
    <source>
        <tissue evidence="1">Shoot tissue taken approximately 20 cm above the soil surface</tissue>
    </source>
</reference>
<reference evidence="1" key="1">
    <citation type="submission" date="2014-09" db="EMBL/GenBank/DDBJ databases">
        <authorList>
            <person name="Magalhaes I.L.F."/>
            <person name="Oliveira U."/>
            <person name="Santos F.R."/>
            <person name="Vidigal T.H.D.A."/>
            <person name="Brescovit A.D."/>
            <person name="Santos A.J."/>
        </authorList>
    </citation>
    <scope>NUCLEOTIDE SEQUENCE</scope>
    <source>
        <tissue evidence="1">Shoot tissue taken approximately 20 cm above the soil surface</tissue>
    </source>
</reference>
<accession>A0A0A9CQ44</accession>
<sequence>MLDFWCLIQALHSTPWQTLLLFSLSFFKTNSHLLQSHLRRHATWFFRTNIVLSISMTQTKLERHTCPHKVMTSNYYSIMHIPKAILRVQFLNN</sequence>
<dbReference type="EMBL" id="GBRH01221342">
    <property type="protein sequence ID" value="JAD76553.1"/>
    <property type="molecule type" value="Transcribed_RNA"/>
</dbReference>
<dbReference type="AlphaFoldDB" id="A0A0A9CQ44"/>
<proteinExistence type="predicted"/>
<organism evidence="1">
    <name type="scientific">Arundo donax</name>
    <name type="common">Giant reed</name>
    <name type="synonym">Donax arundinaceus</name>
    <dbReference type="NCBI Taxonomy" id="35708"/>
    <lineage>
        <taxon>Eukaryota</taxon>
        <taxon>Viridiplantae</taxon>
        <taxon>Streptophyta</taxon>
        <taxon>Embryophyta</taxon>
        <taxon>Tracheophyta</taxon>
        <taxon>Spermatophyta</taxon>
        <taxon>Magnoliopsida</taxon>
        <taxon>Liliopsida</taxon>
        <taxon>Poales</taxon>
        <taxon>Poaceae</taxon>
        <taxon>PACMAD clade</taxon>
        <taxon>Arundinoideae</taxon>
        <taxon>Arundineae</taxon>
        <taxon>Arundo</taxon>
    </lineage>
</organism>
<name>A0A0A9CQ44_ARUDO</name>